<evidence type="ECO:0000313" key="3">
    <source>
        <dbReference type="EMBL" id="CEG38357.1"/>
    </source>
</evidence>
<reference evidence="4" key="1">
    <citation type="submission" date="2014-09" db="EMBL/GenBank/DDBJ databases">
        <authorList>
            <person name="Sharma Rahul"/>
            <person name="Thines Marco"/>
        </authorList>
    </citation>
    <scope>NUCLEOTIDE SEQUENCE [LARGE SCALE GENOMIC DNA]</scope>
</reference>
<keyword evidence="1" id="KW-0479">Metal-binding</keyword>
<keyword evidence="4" id="KW-1185">Reference proteome</keyword>
<dbReference type="GO" id="GO:0008270">
    <property type="term" value="F:zinc ion binding"/>
    <property type="evidence" value="ECO:0007669"/>
    <property type="project" value="UniProtKB-KW"/>
</dbReference>
<protein>
    <submittedName>
        <fullName evidence="3">Polyprotein</fullName>
    </submittedName>
</protein>
<dbReference type="GeneID" id="36403491"/>
<keyword evidence="1" id="KW-0863">Zinc-finger</keyword>
<dbReference type="Pfam" id="PF14223">
    <property type="entry name" value="Retrotran_gag_2"/>
    <property type="match status" value="1"/>
</dbReference>
<keyword evidence="1" id="KW-0862">Zinc</keyword>
<dbReference type="InterPro" id="IPR054722">
    <property type="entry name" value="PolX-like_BBD"/>
</dbReference>
<dbReference type="GO" id="GO:0003676">
    <property type="term" value="F:nucleic acid binding"/>
    <property type="evidence" value="ECO:0007669"/>
    <property type="project" value="InterPro"/>
</dbReference>
<dbReference type="RefSeq" id="XP_024574726.1">
    <property type="nucleotide sequence ID" value="XM_024723784.1"/>
</dbReference>
<dbReference type="OrthoDB" id="413361at2759"/>
<dbReference type="EMBL" id="CCYD01000321">
    <property type="protein sequence ID" value="CEG38357.1"/>
    <property type="molecule type" value="Genomic_DNA"/>
</dbReference>
<dbReference type="Proteomes" id="UP000054928">
    <property type="component" value="Unassembled WGS sequence"/>
</dbReference>
<organism evidence="3 4">
    <name type="scientific">Plasmopara halstedii</name>
    <name type="common">Downy mildew of sunflower</name>
    <dbReference type="NCBI Taxonomy" id="4781"/>
    <lineage>
        <taxon>Eukaryota</taxon>
        <taxon>Sar</taxon>
        <taxon>Stramenopiles</taxon>
        <taxon>Oomycota</taxon>
        <taxon>Peronosporomycetes</taxon>
        <taxon>Peronosporales</taxon>
        <taxon>Peronosporaceae</taxon>
        <taxon>Plasmopara</taxon>
    </lineage>
</organism>
<dbReference type="STRING" id="4781.A0A0P1AC26"/>
<dbReference type="Gene3D" id="4.10.60.10">
    <property type="entry name" value="Zinc finger, CCHC-type"/>
    <property type="match status" value="1"/>
</dbReference>
<name>A0A0P1AC26_PLAHL</name>
<proteinExistence type="predicted"/>
<accession>A0A0P1AC26</accession>
<dbReference type="SMART" id="SM00343">
    <property type="entry name" value="ZnF_C2HC"/>
    <property type="match status" value="1"/>
</dbReference>
<dbReference type="SUPFAM" id="SSF57756">
    <property type="entry name" value="Retrovirus zinc finger-like domains"/>
    <property type="match status" value="1"/>
</dbReference>
<evidence type="ECO:0000313" key="4">
    <source>
        <dbReference type="Proteomes" id="UP000054928"/>
    </source>
</evidence>
<dbReference type="InterPro" id="IPR001878">
    <property type="entry name" value="Znf_CCHC"/>
</dbReference>
<dbReference type="AlphaFoldDB" id="A0A0P1AC26"/>
<dbReference type="Pfam" id="PF22936">
    <property type="entry name" value="Pol_BBD"/>
    <property type="match status" value="1"/>
</dbReference>
<sequence>MAKHFAKFDELIVGLQSLGEPLDDARQLVIFLSSLPSEFELISSIIEDSKEITLIEVKEELLKEFERLEKKETSERALKVTSDGNRGKNGKFVKRCRYNDRKGNSAKKNGGFRGKCLSCDRIGHMKRDCPNKVDDSDDDAVFAVSVLGPVNESENSMITSAMVDTALAVGKDRSPSWLIDSGATSHMTPYRDDLFEYEIVNTNIEVTIADGKNLRVAGTGSVHLKGIDGNASG</sequence>
<feature type="domain" description="CCHC-type" evidence="2">
    <location>
        <begin position="115"/>
        <end position="131"/>
    </location>
</feature>
<evidence type="ECO:0000256" key="1">
    <source>
        <dbReference type="PROSITE-ProRule" id="PRU00047"/>
    </source>
</evidence>
<dbReference type="PROSITE" id="PS50158">
    <property type="entry name" value="ZF_CCHC"/>
    <property type="match status" value="1"/>
</dbReference>
<dbReference type="InterPro" id="IPR036875">
    <property type="entry name" value="Znf_CCHC_sf"/>
</dbReference>
<evidence type="ECO:0000259" key="2">
    <source>
        <dbReference type="PROSITE" id="PS50158"/>
    </source>
</evidence>